<dbReference type="InterPro" id="IPR043129">
    <property type="entry name" value="ATPase_NBD"/>
</dbReference>
<evidence type="ECO:0000313" key="10">
    <source>
        <dbReference type="EMBL" id="CAH1058453.1"/>
    </source>
</evidence>
<comment type="similarity">
    <text evidence="1">Belongs to the FGGY kinase family.</text>
</comment>
<evidence type="ECO:0000256" key="4">
    <source>
        <dbReference type="ARBA" id="ARBA00022777"/>
    </source>
</evidence>
<dbReference type="InterPro" id="IPR013449">
    <property type="entry name" value="Rhamnulokinase"/>
</dbReference>
<sequence length="483" mass="53677">MGDTIKLLAIDLGASSGRVMLGIYDGDKLQMEEIHRFENTPVQVNGHLYWDTLRLFHEMKQGVQKAFRQHGELTSLSVDTWGVDYGFIDKKGMLLYSPHHYRDRRMEAHSLELEALLSRAEQFRMTGIEPSMINTIYQLFSDLQDNDSLIETADTILMMPDLFHYLFSGIKAAESTIWSTSGLMDAVTGEISSELFSRLGIPSSLVPQQVHAGTVIGSILPIIQKELNIGPMKVIAGASHDTASAVASIPYTRKDEAAFISCGTWSLVGMETPEPVISEKSYEYGFTNERCYGNSNRLLKNTTGLWILQELQRNWAKAGENFSQSEMVELAQTINGAPAIIDPNDQLFSTPGVMMQRIQEYCERTGQQTPNTKAEFIRVILESLAQSYCRTIEEMEEITGKIITIIHMVGGGIQNELLCQLTADATGREVVAGPVEASGIGNIIVQLAALGKLEVSKAKEFVARSFTFKTYQPSLLKNSKNRI</sequence>
<dbReference type="Pfam" id="PF02782">
    <property type="entry name" value="FGGY_C"/>
    <property type="match status" value="1"/>
</dbReference>
<organism evidence="10 11">
    <name type="scientific">Paenibacillus pseudetheri</name>
    <dbReference type="NCBI Taxonomy" id="2897682"/>
    <lineage>
        <taxon>Bacteria</taxon>
        <taxon>Bacillati</taxon>
        <taxon>Bacillota</taxon>
        <taxon>Bacilli</taxon>
        <taxon>Bacillales</taxon>
        <taxon>Paenibacillaceae</taxon>
        <taxon>Paenibacillus</taxon>
    </lineage>
</organism>
<evidence type="ECO:0000313" key="11">
    <source>
        <dbReference type="Proteomes" id="UP000838749"/>
    </source>
</evidence>
<dbReference type="GO" id="GO:0008993">
    <property type="term" value="F:rhamnulokinase activity"/>
    <property type="evidence" value="ECO:0007669"/>
    <property type="project" value="UniProtKB-EC"/>
</dbReference>
<dbReference type="EMBL" id="CAKMAB010000034">
    <property type="protein sequence ID" value="CAH1058453.1"/>
    <property type="molecule type" value="Genomic_DNA"/>
</dbReference>
<proteinExistence type="inferred from homology"/>
<keyword evidence="2 10" id="KW-0808">Transferase</keyword>
<evidence type="ECO:0000256" key="3">
    <source>
        <dbReference type="ARBA" id="ARBA00022741"/>
    </source>
</evidence>
<keyword evidence="7" id="KW-0684">Rhamnose metabolism</keyword>
<dbReference type="Pfam" id="PF00370">
    <property type="entry name" value="FGGY_N"/>
    <property type="match status" value="1"/>
</dbReference>
<evidence type="ECO:0000256" key="6">
    <source>
        <dbReference type="ARBA" id="ARBA00023157"/>
    </source>
</evidence>
<protein>
    <submittedName>
        <fullName evidence="10">L-Rhamnulokinase</fullName>
        <ecNumber evidence="10">2.7.1.5</ecNumber>
    </submittedName>
</protein>
<keyword evidence="3" id="KW-0547">Nucleotide-binding</keyword>
<name>A0ABN8FK90_9BACL</name>
<accession>A0ABN8FK90</accession>
<dbReference type="PANTHER" id="PTHR10196">
    <property type="entry name" value="SUGAR KINASE"/>
    <property type="match status" value="1"/>
</dbReference>
<evidence type="ECO:0000256" key="5">
    <source>
        <dbReference type="ARBA" id="ARBA00022840"/>
    </source>
</evidence>
<keyword evidence="11" id="KW-1185">Reference proteome</keyword>
<dbReference type="EC" id="2.7.1.5" evidence="10"/>
<dbReference type="RefSeq" id="WP_234540188.1">
    <property type="nucleotide sequence ID" value="NZ_CAKMAB010000034.1"/>
</dbReference>
<evidence type="ECO:0000256" key="1">
    <source>
        <dbReference type="ARBA" id="ARBA00009156"/>
    </source>
</evidence>
<dbReference type="InterPro" id="IPR018485">
    <property type="entry name" value="FGGY_C"/>
</dbReference>
<evidence type="ECO:0000259" key="9">
    <source>
        <dbReference type="Pfam" id="PF02782"/>
    </source>
</evidence>
<dbReference type="Gene3D" id="3.30.420.40">
    <property type="match status" value="2"/>
</dbReference>
<dbReference type="SUPFAM" id="SSF53067">
    <property type="entry name" value="Actin-like ATPase domain"/>
    <property type="match status" value="2"/>
</dbReference>
<evidence type="ECO:0000256" key="7">
    <source>
        <dbReference type="ARBA" id="ARBA00023308"/>
    </source>
</evidence>
<comment type="caution">
    <text evidence="10">The sequence shown here is derived from an EMBL/GenBank/DDBJ whole genome shotgun (WGS) entry which is preliminary data.</text>
</comment>
<dbReference type="Proteomes" id="UP000838749">
    <property type="component" value="Unassembled WGS sequence"/>
</dbReference>
<keyword evidence="5" id="KW-0067">ATP-binding</keyword>
<evidence type="ECO:0000256" key="2">
    <source>
        <dbReference type="ARBA" id="ARBA00022679"/>
    </source>
</evidence>
<dbReference type="CDD" id="cd07771">
    <property type="entry name" value="ASKHA_NBD_FGGY_RhaB-like"/>
    <property type="match status" value="1"/>
</dbReference>
<reference evidence="10" key="1">
    <citation type="submission" date="2021-12" db="EMBL/GenBank/DDBJ databases">
        <authorList>
            <person name="Criscuolo A."/>
        </authorList>
    </citation>
    <scope>NUCLEOTIDE SEQUENCE</scope>
    <source>
        <strain evidence="10">CIP111894</strain>
    </source>
</reference>
<dbReference type="InterPro" id="IPR018484">
    <property type="entry name" value="FGGY_N"/>
</dbReference>
<evidence type="ECO:0000259" key="8">
    <source>
        <dbReference type="Pfam" id="PF00370"/>
    </source>
</evidence>
<feature type="domain" description="Carbohydrate kinase FGGY C-terminal" evidence="9">
    <location>
        <begin position="259"/>
        <end position="449"/>
    </location>
</feature>
<dbReference type="PANTHER" id="PTHR10196:SF93">
    <property type="entry name" value="L-RHAMNULOKINASE"/>
    <property type="match status" value="1"/>
</dbReference>
<keyword evidence="6" id="KW-1015">Disulfide bond</keyword>
<keyword evidence="4" id="KW-0418">Kinase</keyword>
<gene>
    <name evidence="10" type="primary">rhaB_2</name>
    <name evidence="10" type="ORF">PAECIP111894_04627</name>
</gene>
<feature type="domain" description="Carbohydrate kinase FGGY N-terminal" evidence="8">
    <location>
        <begin position="8"/>
        <end position="246"/>
    </location>
</feature>